<accession>A0AC35G9F1</accession>
<dbReference type="WBParaSite" id="PS1159_v2.g2975.t1">
    <property type="protein sequence ID" value="PS1159_v2.g2975.t1"/>
    <property type="gene ID" value="PS1159_v2.g2975"/>
</dbReference>
<evidence type="ECO:0000313" key="2">
    <source>
        <dbReference type="WBParaSite" id="PS1159_v2.g2975.t1"/>
    </source>
</evidence>
<evidence type="ECO:0000313" key="1">
    <source>
        <dbReference type="Proteomes" id="UP000887580"/>
    </source>
</evidence>
<name>A0AC35G9F1_9BILA</name>
<protein>
    <submittedName>
        <fullName evidence="2">Uncharacterized protein</fullName>
    </submittedName>
</protein>
<dbReference type="Proteomes" id="UP000887580">
    <property type="component" value="Unplaced"/>
</dbReference>
<proteinExistence type="predicted"/>
<reference evidence="2" key="1">
    <citation type="submission" date="2022-11" db="UniProtKB">
        <authorList>
            <consortium name="WormBaseParasite"/>
        </authorList>
    </citation>
    <scope>IDENTIFICATION</scope>
</reference>
<sequence length="71" mass="7040">MASVSCYFGVNGPAPNGGTSVYFSIGGNNDANNVGGNNKQGGMCPGRDGVTSAYFGIGANAPPTSVYFAVN</sequence>
<organism evidence="1 2">
    <name type="scientific">Panagrolaimus sp. PS1159</name>
    <dbReference type="NCBI Taxonomy" id="55785"/>
    <lineage>
        <taxon>Eukaryota</taxon>
        <taxon>Metazoa</taxon>
        <taxon>Ecdysozoa</taxon>
        <taxon>Nematoda</taxon>
        <taxon>Chromadorea</taxon>
        <taxon>Rhabditida</taxon>
        <taxon>Tylenchina</taxon>
        <taxon>Panagrolaimomorpha</taxon>
        <taxon>Panagrolaimoidea</taxon>
        <taxon>Panagrolaimidae</taxon>
        <taxon>Panagrolaimus</taxon>
    </lineage>
</organism>